<evidence type="ECO:0000313" key="2">
    <source>
        <dbReference type="Proteomes" id="UP001629059"/>
    </source>
</evidence>
<gene>
    <name evidence="1" type="ORF">ABS768_07495</name>
</gene>
<dbReference type="InterPro" id="IPR011047">
    <property type="entry name" value="Quinoprotein_ADH-like_sf"/>
</dbReference>
<comment type="caution">
    <text evidence="1">The sequence shown here is derived from an EMBL/GenBank/DDBJ whole genome shotgun (WGS) entry which is preliminary data.</text>
</comment>
<protein>
    <submittedName>
        <fullName evidence="1">Uncharacterized protein</fullName>
    </submittedName>
</protein>
<dbReference type="Proteomes" id="UP001629059">
    <property type="component" value="Unassembled WGS sequence"/>
</dbReference>
<dbReference type="RefSeq" id="WP_408074346.1">
    <property type="nucleotide sequence ID" value="NZ_JBELQB010000005.1"/>
</dbReference>
<keyword evidence="2" id="KW-1185">Reference proteome</keyword>
<organism evidence="1 2">
    <name type="scientific">Flavobacterium rhizophilum</name>
    <dbReference type="NCBI Taxonomy" id="3163296"/>
    <lineage>
        <taxon>Bacteria</taxon>
        <taxon>Pseudomonadati</taxon>
        <taxon>Bacteroidota</taxon>
        <taxon>Flavobacteriia</taxon>
        <taxon>Flavobacteriales</taxon>
        <taxon>Flavobacteriaceae</taxon>
        <taxon>Flavobacterium</taxon>
    </lineage>
</organism>
<name>A0ABW8YDB9_9FLAO</name>
<accession>A0ABW8YDB9</accession>
<dbReference type="SUPFAM" id="SSF50998">
    <property type="entry name" value="Quinoprotein alcohol dehydrogenase-like"/>
    <property type="match status" value="1"/>
</dbReference>
<proteinExistence type="predicted"/>
<reference evidence="1 2" key="1">
    <citation type="submission" date="2024-06" db="EMBL/GenBank/DDBJ databases">
        <authorList>
            <person name="Kaempfer P."/>
            <person name="Viver T."/>
        </authorList>
    </citation>
    <scope>NUCLEOTIDE SEQUENCE [LARGE SCALE GENOMIC DNA]</scope>
    <source>
        <strain evidence="1 2">ST-75</strain>
    </source>
</reference>
<sequence>MMKTDNFFTVNNILYGITDNQEVIKLNDNSHVYDLPLSHNISLDSLVISFNEKNMVALDASSNFKTIWKKTFDFEINSYDVRIVNGYLYIGFNNDTCTVLNLLSFNETTFSQPELVLLTNGISIISLKGKNTLVYQDKNIVLNYTFKDTFTDIVTNSEKNIRIKSVLYGNKVNSYIIQADYNYLYYIEIHETIEISAKVIIPNTFLGDTTIINYTCYHITNRDIYKIDFKTETAEVKLNWTNITGDIDYSGIKILHTADDCIIFMASKKGTIMVYDTITNAIISHTVLNKLVSVESRSLIIENILYINDIDNITHSIKLPLTTK</sequence>
<evidence type="ECO:0000313" key="1">
    <source>
        <dbReference type="EMBL" id="MFL9837335.1"/>
    </source>
</evidence>
<dbReference type="EMBL" id="JBELQB010000005">
    <property type="protein sequence ID" value="MFL9837335.1"/>
    <property type="molecule type" value="Genomic_DNA"/>
</dbReference>